<dbReference type="EMBL" id="FO818640">
    <property type="protein sequence ID" value="CDM96198.1"/>
    <property type="molecule type" value="Genomic_DNA"/>
</dbReference>
<protein>
    <recommendedName>
        <fullName evidence="3">DUF2281 domain-containing protein</fullName>
    </recommendedName>
</protein>
<sequence>MTTQKLLEKWQRLDPEQQQQVLAFIDSIHQTPQPTKPSSPLGAKLRKIRQEIIESGIPLLTPEEIEQEKAERRGGYVD</sequence>
<organism evidence="1 2">
    <name type="scientific">Limnospira indica PCC 8005</name>
    <dbReference type="NCBI Taxonomy" id="376219"/>
    <lineage>
        <taxon>Bacteria</taxon>
        <taxon>Bacillati</taxon>
        <taxon>Cyanobacteriota</taxon>
        <taxon>Cyanophyceae</taxon>
        <taxon>Oscillatoriophycideae</taxon>
        <taxon>Oscillatoriales</taxon>
        <taxon>Sirenicapillariaceae</taxon>
        <taxon>Limnospira</taxon>
    </lineage>
</organism>
<accession>A0A9P1NZU6</accession>
<dbReference type="AlphaFoldDB" id="A0A9P1NZU6"/>
<gene>
    <name evidence="1" type="ORF">ARTHRO_40604</name>
</gene>
<reference evidence="1 2" key="1">
    <citation type="submission" date="2014-02" db="EMBL/GenBank/DDBJ databases">
        <authorList>
            <person name="Genoscope - CEA"/>
        </authorList>
    </citation>
    <scope>NUCLEOTIDE SEQUENCE [LARGE SCALE GENOMIC DNA]</scope>
    <source>
        <strain evidence="1 2">PCC 8005</strain>
    </source>
</reference>
<evidence type="ECO:0000313" key="2">
    <source>
        <dbReference type="Proteomes" id="UP000032946"/>
    </source>
</evidence>
<evidence type="ECO:0000313" key="1">
    <source>
        <dbReference type="EMBL" id="CDM96198.1"/>
    </source>
</evidence>
<dbReference type="RefSeq" id="WP_008049988.1">
    <property type="nucleotide sequence ID" value="NZ_FO818640.1"/>
</dbReference>
<keyword evidence="2" id="KW-1185">Reference proteome</keyword>
<proteinExistence type="predicted"/>
<evidence type="ECO:0008006" key="3">
    <source>
        <dbReference type="Google" id="ProtNLM"/>
    </source>
</evidence>
<dbReference type="Proteomes" id="UP000032946">
    <property type="component" value="Chromosome"/>
</dbReference>
<name>A0A9P1NZU6_9CYAN</name>